<dbReference type="EMBL" id="CP013694">
    <property type="protein sequence ID" value="ALU30418.1"/>
    <property type="molecule type" value="Genomic_DNA"/>
</dbReference>
<evidence type="ECO:0000256" key="1">
    <source>
        <dbReference type="SAM" id="MobiDB-lite"/>
    </source>
</evidence>
<evidence type="ECO:0000313" key="5">
    <source>
        <dbReference type="Proteomes" id="UP000065473"/>
    </source>
</evidence>
<name>A0A0U3FV04_9CREN</name>
<dbReference type="STRING" id="1435377.SUSAZ_06710"/>
<dbReference type="Proteomes" id="UP000060043">
    <property type="component" value="Chromosome"/>
</dbReference>
<organism evidence="3 4">
    <name type="scientific">Sulfolobus acidocaldarius</name>
    <dbReference type="NCBI Taxonomy" id="2285"/>
    <lineage>
        <taxon>Archaea</taxon>
        <taxon>Thermoproteota</taxon>
        <taxon>Thermoprotei</taxon>
        <taxon>Sulfolobales</taxon>
        <taxon>Sulfolobaceae</taxon>
        <taxon>Sulfolobus</taxon>
    </lineage>
</organism>
<evidence type="ECO:0000313" key="2">
    <source>
        <dbReference type="EMBL" id="ALU30418.1"/>
    </source>
</evidence>
<evidence type="ECO:0000313" key="3">
    <source>
        <dbReference type="EMBL" id="ALU31139.1"/>
    </source>
</evidence>
<evidence type="ECO:0000313" key="4">
    <source>
        <dbReference type="Proteomes" id="UP000060043"/>
    </source>
</evidence>
<feature type="region of interest" description="Disordered" evidence="1">
    <location>
        <begin position="1"/>
        <end position="31"/>
    </location>
</feature>
<dbReference type="RefSeq" id="WP_011278235.1">
    <property type="nucleotide sequence ID" value="NZ_BHWZ01000003.1"/>
</dbReference>
<dbReference type="EMBL" id="CP013695">
    <property type="protein sequence ID" value="ALU31139.1"/>
    <property type="molecule type" value="Genomic_DNA"/>
</dbReference>
<dbReference type="AlphaFoldDB" id="A0A0U3FV04"/>
<protein>
    <submittedName>
        <fullName evidence="3">Uncharacterized protein</fullName>
    </submittedName>
</protein>
<reference evidence="4 5" key="1">
    <citation type="submission" date="2015-12" db="EMBL/GenBank/DDBJ databases">
        <title>A stable core within a dynamic pangenome in Sulfolobus acidocaldarius.</title>
        <authorList>
            <person name="Anderson R."/>
            <person name="Kouris A."/>
            <person name="Seward C."/>
            <person name="Campbell K."/>
            <person name="Whitaker R."/>
        </authorList>
    </citation>
    <scope>NUCLEOTIDE SEQUENCE [LARGE SCALE GENOMIC DNA]</scope>
    <source>
        <strain evidence="2 5">GG12-C01-09</strain>
        <strain evidence="3 4">NG05B_CO5_07</strain>
    </source>
</reference>
<dbReference type="Proteomes" id="UP000065473">
    <property type="component" value="Chromosome"/>
</dbReference>
<accession>A0A0U3FV04</accession>
<feature type="compositionally biased region" description="Basic and acidic residues" evidence="1">
    <location>
        <begin position="1"/>
        <end position="23"/>
    </location>
</feature>
<dbReference type="OMA" id="FNAIMPD"/>
<dbReference type="OrthoDB" id="18600at2157"/>
<dbReference type="PaxDb" id="1435377-SUSAZ_06710"/>
<proteinExistence type="predicted"/>
<sequence length="273" mass="31448">MPKRKKQEEEKSKENSTKEEKTKSTKKKSTKEKYVNPLELLDEYLDEVINSLGIAYLNLDREGFKELIKEPFSAAVGEVKSKPKSRTIINRLLANKEALMEFLAVKLLRVVNPEKLTNDQLEFVVFNIKSAIKDLGPWLYEKCNQLNRKDLEDILRSTWATYGINSPVKCPKCGFNSIMPDLSCYICKSVISMKQLKEIIGVISVLQDYYEFDKEGFKEILTKGYFYYSWDGVIPPGKSKSSDLSLVFEVILNKDEKEKLNKFYTAHNIPAQS</sequence>
<dbReference type="GeneID" id="14551902"/>
<gene>
    <name evidence="2" type="ORF">ATY89_11000</name>
    <name evidence="3" type="ORF">ATZ20_02555</name>
</gene>